<dbReference type="GO" id="GO:0008967">
    <property type="term" value="F:phosphoglycolate phosphatase activity"/>
    <property type="evidence" value="ECO:0007669"/>
    <property type="project" value="UniProtKB-UniRule"/>
</dbReference>
<name>A0A6M4GSD1_9PROT</name>
<evidence type="ECO:0000256" key="3">
    <source>
        <dbReference type="ARBA" id="ARBA00004818"/>
    </source>
</evidence>
<organism evidence="12 13">
    <name type="scientific">Usitatibacter rugosus</name>
    <dbReference type="NCBI Taxonomy" id="2732067"/>
    <lineage>
        <taxon>Bacteria</taxon>
        <taxon>Pseudomonadati</taxon>
        <taxon>Pseudomonadota</taxon>
        <taxon>Betaproteobacteria</taxon>
        <taxon>Nitrosomonadales</taxon>
        <taxon>Usitatibacteraceae</taxon>
        <taxon>Usitatibacter</taxon>
    </lineage>
</organism>
<dbReference type="InterPro" id="IPR036412">
    <property type="entry name" value="HAD-like_sf"/>
</dbReference>
<feature type="binding site" evidence="11">
    <location>
        <position position="15"/>
    </location>
    <ligand>
        <name>Mg(2+)</name>
        <dbReference type="ChEBI" id="CHEBI:18420"/>
    </ligand>
</feature>
<feature type="binding site" evidence="11">
    <location>
        <position position="175"/>
    </location>
    <ligand>
        <name>Mg(2+)</name>
        <dbReference type="ChEBI" id="CHEBI:18420"/>
    </ligand>
</feature>
<dbReference type="PANTHER" id="PTHR43434:SF1">
    <property type="entry name" value="PHOSPHOGLYCOLATE PHOSPHATASE"/>
    <property type="match status" value="1"/>
</dbReference>
<evidence type="ECO:0000313" key="13">
    <source>
        <dbReference type="Proteomes" id="UP000501534"/>
    </source>
</evidence>
<evidence type="ECO:0000256" key="8">
    <source>
        <dbReference type="ARBA" id="ARBA00022842"/>
    </source>
</evidence>
<dbReference type="PANTHER" id="PTHR43434">
    <property type="entry name" value="PHOSPHOGLYCOLATE PHOSPHATASE"/>
    <property type="match status" value="1"/>
</dbReference>
<dbReference type="SFLD" id="SFLDG01129">
    <property type="entry name" value="C1.5:_HAD__Beta-PGM__Phosphata"/>
    <property type="match status" value="1"/>
</dbReference>
<dbReference type="SFLD" id="SFLDG01135">
    <property type="entry name" value="C1.5.6:_HAD__Beta-PGM__Phospha"/>
    <property type="match status" value="1"/>
</dbReference>
<dbReference type="Proteomes" id="UP000501534">
    <property type="component" value="Chromosome"/>
</dbReference>
<dbReference type="GO" id="GO:0005829">
    <property type="term" value="C:cytosol"/>
    <property type="evidence" value="ECO:0007669"/>
    <property type="project" value="TreeGrafter"/>
</dbReference>
<evidence type="ECO:0000256" key="2">
    <source>
        <dbReference type="ARBA" id="ARBA00001946"/>
    </source>
</evidence>
<comment type="function">
    <text evidence="10 11">Specifically catalyzes the dephosphorylation of 2-phosphoglycolate. Is involved in the dissimilation of the intracellular 2-phosphoglycolate formed during the DNA repair of 3'-phosphoglycolate ends, a major class of DNA lesions induced by oxidative stress.</text>
</comment>
<evidence type="ECO:0000256" key="6">
    <source>
        <dbReference type="ARBA" id="ARBA00022723"/>
    </source>
</evidence>
<dbReference type="SUPFAM" id="SSF56784">
    <property type="entry name" value="HAD-like"/>
    <property type="match status" value="1"/>
</dbReference>
<dbReference type="GO" id="GO:0006281">
    <property type="term" value="P:DNA repair"/>
    <property type="evidence" value="ECO:0007669"/>
    <property type="project" value="TreeGrafter"/>
</dbReference>
<dbReference type="GO" id="GO:0046872">
    <property type="term" value="F:metal ion binding"/>
    <property type="evidence" value="ECO:0007669"/>
    <property type="project" value="UniProtKB-KW"/>
</dbReference>
<keyword evidence="7 11" id="KW-0378">Hydrolase</keyword>
<comment type="similarity">
    <text evidence="4 11">Belongs to the HAD-like hydrolase superfamily. CbbY/CbbZ/Gph/YieH family.</text>
</comment>
<evidence type="ECO:0000313" key="12">
    <source>
        <dbReference type="EMBL" id="QJR09374.1"/>
    </source>
</evidence>
<evidence type="ECO:0000256" key="10">
    <source>
        <dbReference type="ARBA" id="ARBA00059247"/>
    </source>
</evidence>
<dbReference type="KEGG" id="uru:DSM104443_00414"/>
<dbReference type="AlphaFoldDB" id="A0A6M4GSD1"/>
<reference evidence="12 13" key="1">
    <citation type="submission" date="2020-04" db="EMBL/GenBank/DDBJ databases">
        <title>Usitatibacter rugosus gen. nov., sp. nov. and Usitatibacter palustris sp. nov., novel members of Usitatibacteraceae fam. nov. within the order Nitrosomonadales isolated from soil.</title>
        <authorList>
            <person name="Huber K.J."/>
            <person name="Neumann-Schaal M."/>
            <person name="Geppert A."/>
            <person name="Luckner M."/>
            <person name="Wanner G."/>
            <person name="Overmann J."/>
        </authorList>
    </citation>
    <scope>NUCLEOTIDE SEQUENCE [LARGE SCALE GENOMIC DNA]</scope>
    <source>
        <strain evidence="12 13">0125_3</strain>
    </source>
</reference>
<dbReference type="InterPro" id="IPR006439">
    <property type="entry name" value="HAD-SF_hydro_IA"/>
</dbReference>
<comment type="pathway">
    <text evidence="3 11">Organic acid metabolism; glycolate biosynthesis; glycolate from 2-phosphoglycolate: step 1/1.</text>
</comment>
<keyword evidence="9 11" id="KW-0119">Carbohydrate metabolism</keyword>
<keyword evidence="6 11" id="KW-0479">Metal-binding</keyword>
<comment type="cofactor">
    <cofactor evidence="2 11">
        <name>Mg(2+)</name>
        <dbReference type="ChEBI" id="CHEBI:18420"/>
    </cofactor>
</comment>
<feature type="binding site" evidence="11">
    <location>
        <position position="17"/>
    </location>
    <ligand>
        <name>Mg(2+)</name>
        <dbReference type="ChEBI" id="CHEBI:18420"/>
    </ligand>
</feature>
<dbReference type="InterPro" id="IPR037512">
    <property type="entry name" value="PGPase_prok"/>
</dbReference>
<evidence type="ECO:0000256" key="1">
    <source>
        <dbReference type="ARBA" id="ARBA00000830"/>
    </source>
</evidence>
<accession>A0A6M4GSD1</accession>
<dbReference type="EC" id="3.1.3.18" evidence="5 11"/>
<dbReference type="NCBIfam" id="TIGR01449">
    <property type="entry name" value="PGP_bact"/>
    <property type="match status" value="1"/>
</dbReference>
<dbReference type="RefSeq" id="WP_171089065.1">
    <property type="nucleotide sequence ID" value="NZ_CP053069.1"/>
</dbReference>
<dbReference type="HAMAP" id="MF_00495">
    <property type="entry name" value="GPH_hydrolase_bact"/>
    <property type="match status" value="1"/>
</dbReference>
<dbReference type="NCBIfam" id="TIGR01509">
    <property type="entry name" value="HAD-SF-IA-v3"/>
    <property type="match status" value="1"/>
</dbReference>
<dbReference type="InterPro" id="IPR050155">
    <property type="entry name" value="HAD-like_hydrolase_sf"/>
</dbReference>
<sequence>MSAAPRGPFRAVLIDLDGTLLDTGPDIASAANVMLAKLGRAPLPEARVVEFVGKGIANLVTRVLGETGGEAGKHDAALAHFEEAYLAHVADRSRPYPGVVAGLERFRAQGLRLACVTNKASRFTKPLLAATGLASYFEAVVCGDDVARKKPEPDAFLLAAARLGAAPAQSWVIGDSANDVLAAHAAGMAVAVVPYGYREGLAVESLGADAVVASLEAAAGSITMASSLE</sequence>
<feature type="active site" description="Nucleophile" evidence="11">
    <location>
        <position position="15"/>
    </location>
</feature>
<dbReference type="GO" id="GO:0046295">
    <property type="term" value="P:glycolate biosynthetic process"/>
    <property type="evidence" value="ECO:0007669"/>
    <property type="project" value="UniProtKB-UniRule"/>
</dbReference>
<evidence type="ECO:0000256" key="4">
    <source>
        <dbReference type="ARBA" id="ARBA00006171"/>
    </source>
</evidence>
<dbReference type="Gene3D" id="3.40.50.1000">
    <property type="entry name" value="HAD superfamily/HAD-like"/>
    <property type="match status" value="1"/>
</dbReference>
<dbReference type="SFLD" id="SFLDS00003">
    <property type="entry name" value="Haloacid_Dehalogenase"/>
    <property type="match status" value="1"/>
</dbReference>
<comment type="catalytic activity">
    <reaction evidence="1 11">
        <text>2-phosphoglycolate + H2O = glycolate + phosphate</text>
        <dbReference type="Rhea" id="RHEA:14369"/>
        <dbReference type="ChEBI" id="CHEBI:15377"/>
        <dbReference type="ChEBI" id="CHEBI:29805"/>
        <dbReference type="ChEBI" id="CHEBI:43474"/>
        <dbReference type="ChEBI" id="CHEBI:58033"/>
        <dbReference type="EC" id="3.1.3.18"/>
    </reaction>
</comment>
<dbReference type="Gene3D" id="1.10.150.240">
    <property type="entry name" value="Putative phosphatase, domain 2"/>
    <property type="match status" value="1"/>
</dbReference>
<evidence type="ECO:0000256" key="7">
    <source>
        <dbReference type="ARBA" id="ARBA00022801"/>
    </source>
</evidence>
<dbReference type="FunFam" id="3.40.50.1000:FF:000022">
    <property type="entry name" value="Phosphoglycolate phosphatase"/>
    <property type="match status" value="1"/>
</dbReference>
<dbReference type="GO" id="GO:0005975">
    <property type="term" value="P:carbohydrate metabolic process"/>
    <property type="evidence" value="ECO:0007669"/>
    <property type="project" value="InterPro"/>
</dbReference>
<evidence type="ECO:0000256" key="5">
    <source>
        <dbReference type="ARBA" id="ARBA00013078"/>
    </source>
</evidence>
<dbReference type="UniPathway" id="UPA00865">
    <property type="reaction ID" value="UER00834"/>
</dbReference>
<dbReference type="InterPro" id="IPR023198">
    <property type="entry name" value="PGP-like_dom2"/>
</dbReference>
<evidence type="ECO:0000256" key="9">
    <source>
        <dbReference type="ARBA" id="ARBA00023277"/>
    </source>
</evidence>
<keyword evidence="8 11" id="KW-0460">Magnesium</keyword>
<dbReference type="InterPro" id="IPR023214">
    <property type="entry name" value="HAD_sf"/>
</dbReference>
<keyword evidence="13" id="KW-1185">Reference proteome</keyword>
<dbReference type="NCBIfam" id="TIGR01549">
    <property type="entry name" value="HAD-SF-IA-v1"/>
    <property type="match status" value="1"/>
</dbReference>
<protein>
    <recommendedName>
        <fullName evidence="5 11">Phosphoglycolate phosphatase</fullName>
        <shortName evidence="11">PGP</shortName>
        <shortName evidence="11">PGPase</shortName>
        <ecNumber evidence="5 11">3.1.3.18</ecNumber>
    </recommendedName>
</protein>
<dbReference type="Pfam" id="PF00702">
    <property type="entry name" value="Hydrolase"/>
    <property type="match status" value="1"/>
</dbReference>
<proteinExistence type="inferred from homology"/>
<dbReference type="EMBL" id="CP053069">
    <property type="protein sequence ID" value="QJR09374.1"/>
    <property type="molecule type" value="Genomic_DNA"/>
</dbReference>
<evidence type="ECO:0000256" key="11">
    <source>
        <dbReference type="HAMAP-Rule" id="MF_00495"/>
    </source>
</evidence>
<gene>
    <name evidence="12" type="primary">cbbZC</name>
    <name evidence="12" type="ORF">DSM104443_00414</name>
</gene>